<accession>A0A7S7M7F0</accession>
<proteinExistence type="predicted"/>
<evidence type="ECO:0000259" key="2">
    <source>
        <dbReference type="Pfam" id="PF00465"/>
    </source>
</evidence>
<dbReference type="PANTHER" id="PTHR43633:SF1">
    <property type="entry name" value="ALCOHOL DEHYDROGENASE YQHD"/>
    <property type="match status" value="1"/>
</dbReference>
<dbReference type="InterPro" id="IPR044731">
    <property type="entry name" value="BDH-like"/>
</dbReference>
<protein>
    <submittedName>
        <fullName evidence="4">Iron-containing alcohol dehydrogenase</fullName>
    </submittedName>
</protein>
<evidence type="ECO:0000313" key="4">
    <source>
        <dbReference type="EMBL" id="QOY60116.1"/>
    </source>
</evidence>
<feature type="domain" description="Fe-containing alcohol dehydrogenase-like C-terminal" evidence="3">
    <location>
        <begin position="192"/>
        <end position="395"/>
    </location>
</feature>
<dbReference type="RefSeq" id="WP_194370234.1">
    <property type="nucleotide sequence ID" value="NZ_CP063767.1"/>
</dbReference>
<organism evidence="4 5">
    <name type="scientific">Thermophilibacter immobilis</name>
    <dbReference type="NCBI Taxonomy" id="2779519"/>
    <lineage>
        <taxon>Bacteria</taxon>
        <taxon>Bacillati</taxon>
        <taxon>Actinomycetota</taxon>
        <taxon>Coriobacteriia</taxon>
        <taxon>Coriobacteriales</taxon>
        <taxon>Atopobiaceae</taxon>
        <taxon>Thermophilibacter</taxon>
    </lineage>
</organism>
<dbReference type="CDD" id="cd08187">
    <property type="entry name" value="BDH"/>
    <property type="match status" value="1"/>
</dbReference>
<dbReference type="Gene3D" id="1.20.1090.10">
    <property type="entry name" value="Dehydroquinate synthase-like - alpha domain"/>
    <property type="match status" value="1"/>
</dbReference>
<evidence type="ECO:0000256" key="1">
    <source>
        <dbReference type="ARBA" id="ARBA00023002"/>
    </source>
</evidence>
<dbReference type="EMBL" id="CP063767">
    <property type="protein sequence ID" value="QOY60116.1"/>
    <property type="molecule type" value="Genomic_DNA"/>
</dbReference>
<dbReference type="Pfam" id="PF00465">
    <property type="entry name" value="Fe-ADH"/>
    <property type="match status" value="1"/>
</dbReference>
<dbReference type="KEGG" id="tio:INP52_06770"/>
<dbReference type="InterPro" id="IPR056798">
    <property type="entry name" value="ADH_Fe_C"/>
</dbReference>
<dbReference type="Gene3D" id="3.40.50.1970">
    <property type="match status" value="1"/>
</dbReference>
<gene>
    <name evidence="4" type="ORF">INP52_06770</name>
</gene>
<dbReference type="InterPro" id="IPR001670">
    <property type="entry name" value="ADH_Fe/GldA"/>
</dbReference>
<keyword evidence="1" id="KW-0560">Oxidoreductase</keyword>
<reference evidence="4 5" key="1">
    <citation type="submission" date="2020-10" db="EMBL/GenBank/DDBJ databases">
        <title>Olsenella immobilis sp.nov., isolated from the mud in a fermentation cellar used for the production of Chinese strong-flavoured liquor.</title>
        <authorList>
            <person name="Lu L."/>
        </authorList>
    </citation>
    <scope>NUCLEOTIDE SEQUENCE [LARGE SCALE GENOMIC DNA]</scope>
    <source>
        <strain evidence="4 5">LZLJ-2</strain>
    </source>
</reference>
<dbReference type="Proteomes" id="UP000593735">
    <property type="component" value="Chromosome"/>
</dbReference>
<dbReference type="GO" id="GO:0005829">
    <property type="term" value="C:cytosol"/>
    <property type="evidence" value="ECO:0007669"/>
    <property type="project" value="TreeGrafter"/>
</dbReference>
<keyword evidence="5" id="KW-1185">Reference proteome</keyword>
<dbReference type="PANTHER" id="PTHR43633">
    <property type="entry name" value="ALCOHOL DEHYDROGENASE YQHD"/>
    <property type="match status" value="1"/>
</dbReference>
<dbReference type="Pfam" id="PF25137">
    <property type="entry name" value="ADH_Fe_C"/>
    <property type="match status" value="1"/>
</dbReference>
<dbReference type="GO" id="GO:1990362">
    <property type="term" value="F:butanol dehydrogenase (NAD+) activity"/>
    <property type="evidence" value="ECO:0007669"/>
    <property type="project" value="InterPro"/>
</dbReference>
<evidence type="ECO:0000313" key="5">
    <source>
        <dbReference type="Proteomes" id="UP000593735"/>
    </source>
</evidence>
<dbReference type="GO" id="GO:1990002">
    <property type="term" value="F:methylglyoxal reductase (NADPH) (acetol producing) activity"/>
    <property type="evidence" value="ECO:0007669"/>
    <property type="project" value="TreeGrafter"/>
</dbReference>
<sequence>MVNFEYLVPTKVVFGKDTEGEAGRLIKENGGTKALIHWGGDYVRTTGLLGRVEKGLDDAGISYVELDGVVPNPRLSLVKRGVELARQEGVDFVLAIGGGSAIDSSKAIAYGLANDFALEDLFLGKVGTDKIAKLGAISTLAGTGSETSNSAVINIDTLGERMLKRSYNHECGRPLFAIMNPELTYSVPAYQTAAPGADIMFHTMERYFTKVDHVELTDAMSEGLLRTVKTAVPEALADPKSYAARANLMWAGSLSHCGLTGTGRVGDFACHAIEHEIGALFDVAHGAGLTAIWSSWAKYVIDVDPARFAQFGVNVFGVENDFHDARATGLRGIAAWDQWCHSIGMPTSLKELGVNPTDEQIHEMAVGAVDARGGDHAGFFKELHVEDIEQILRDAR</sequence>
<dbReference type="AlphaFoldDB" id="A0A7S7M7F0"/>
<name>A0A7S7M7F0_9ACTN</name>
<dbReference type="FunFam" id="3.40.50.1970:FF:000003">
    <property type="entry name" value="Alcohol dehydrogenase, iron-containing"/>
    <property type="match status" value="1"/>
</dbReference>
<evidence type="ECO:0000259" key="3">
    <source>
        <dbReference type="Pfam" id="PF25137"/>
    </source>
</evidence>
<dbReference type="GO" id="GO:0046872">
    <property type="term" value="F:metal ion binding"/>
    <property type="evidence" value="ECO:0007669"/>
    <property type="project" value="InterPro"/>
</dbReference>
<dbReference type="GO" id="GO:0008106">
    <property type="term" value="F:alcohol dehydrogenase (NADP+) activity"/>
    <property type="evidence" value="ECO:0007669"/>
    <property type="project" value="TreeGrafter"/>
</dbReference>
<dbReference type="SUPFAM" id="SSF56796">
    <property type="entry name" value="Dehydroquinate synthase-like"/>
    <property type="match status" value="1"/>
</dbReference>
<feature type="domain" description="Alcohol dehydrogenase iron-type/glycerol dehydrogenase GldA" evidence="2">
    <location>
        <begin position="9"/>
        <end position="181"/>
    </location>
</feature>